<keyword evidence="2" id="KW-0812">Transmembrane</keyword>
<keyword evidence="5" id="KW-1185">Reference proteome</keyword>
<keyword evidence="2" id="KW-0472">Membrane</keyword>
<evidence type="ECO:0000259" key="3">
    <source>
        <dbReference type="Pfam" id="PF13628"/>
    </source>
</evidence>
<gene>
    <name evidence="4" type="ORF">GCM10010302_24040</name>
</gene>
<accession>A0ABN0VBV6</accession>
<protein>
    <recommendedName>
        <fullName evidence="3">DUF4142 domain-containing protein</fullName>
    </recommendedName>
</protein>
<evidence type="ECO:0000256" key="1">
    <source>
        <dbReference type="SAM" id="MobiDB-lite"/>
    </source>
</evidence>
<organism evidence="4 5">
    <name type="scientific">Streptomyces polychromogenes</name>
    <dbReference type="NCBI Taxonomy" id="67342"/>
    <lineage>
        <taxon>Bacteria</taxon>
        <taxon>Bacillati</taxon>
        <taxon>Actinomycetota</taxon>
        <taxon>Actinomycetes</taxon>
        <taxon>Kitasatosporales</taxon>
        <taxon>Streptomycetaceae</taxon>
        <taxon>Streptomyces</taxon>
    </lineage>
</organism>
<dbReference type="Gene3D" id="1.20.1260.10">
    <property type="match status" value="1"/>
</dbReference>
<feature type="domain" description="DUF4142" evidence="3">
    <location>
        <begin position="80"/>
        <end position="209"/>
    </location>
</feature>
<dbReference type="PANTHER" id="PTHR38593:SF1">
    <property type="entry name" value="BLR2558 PROTEIN"/>
    <property type="match status" value="1"/>
</dbReference>
<dbReference type="PANTHER" id="PTHR38593">
    <property type="entry name" value="BLR2558 PROTEIN"/>
    <property type="match status" value="1"/>
</dbReference>
<dbReference type="RefSeq" id="WP_344157003.1">
    <property type="nucleotide sequence ID" value="NZ_BAAABV010000015.1"/>
</dbReference>
<evidence type="ECO:0000313" key="5">
    <source>
        <dbReference type="Proteomes" id="UP001501867"/>
    </source>
</evidence>
<reference evidence="4 5" key="1">
    <citation type="journal article" date="2019" name="Int. J. Syst. Evol. Microbiol.">
        <title>The Global Catalogue of Microorganisms (GCM) 10K type strain sequencing project: providing services to taxonomists for standard genome sequencing and annotation.</title>
        <authorList>
            <consortium name="The Broad Institute Genomics Platform"/>
            <consortium name="The Broad Institute Genome Sequencing Center for Infectious Disease"/>
            <person name="Wu L."/>
            <person name="Ma J."/>
        </authorList>
    </citation>
    <scope>NUCLEOTIDE SEQUENCE [LARGE SCALE GENOMIC DNA]</scope>
    <source>
        <strain evidence="4 5">JCM 4505</strain>
    </source>
</reference>
<dbReference type="Pfam" id="PF13628">
    <property type="entry name" value="DUF4142"/>
    <property type="match status" value="1"/>
</dbReference>
<proteinExistence type="predicted"/>
<keyword evidence="2" id="KW-1133">Transmembrane helix</keyword>
<feature type="transmembrane region" description="Helical" evidence="2">
    <location>
        <begin position="20"/>
        <end position="38"/>
    </location>
</feature>
<dbReference type="Proteomes" id="UP001501867">
    <property type="component" value="Unassembled WGS sequence"/>
</dbReference>
<sequence length="253" mass="26794">MLSLRRRSTGGLSAATRYTIGSGLVITALVVTLVALLIPVSKFGDRAAAAPAGSAALPAGVEDDGAGTMSTAYGPLSAVDRDFVRKVRLAGLWELPAGRQAQQRGTRPAVRTAGQHLVEGHTELDRQVLQVGQALGVDLPDRPSAQQQAWLDQLTAAQGPEYERLFVQLLRRAHGKVFALLAQVRAQTRNSMVRSLATSANTTVLDHITVLEESGLVDFDSLSDATPAPSSPGPARPQGASSPPMSDRRYEVK</sequence>
<evidence type="ECO:0000313" key="4">
    <source>
        <dbReference type="EMBL" id="GAA0284998.1"/>
    </source>
</evidence>
<dbReference type="EMBL" id="BAAABV010000015">
    <property type="protein sequence ID" value="GAA0284998.1"/>
    <property type="molecule type" value="Genomic_DNA"/>
</dbReference>
<name>A0ABN0VBV6_9ACTN</name>
<dbReference type="InterPro" id="IPR025419">
    <property type="entry name" value="DUF4142"/>
</dbReference>
<evidence type="ECO:0000256" key="2">
    <source>
        <dbReference type="SAM" id="Phobius"/>
    </source>
</evidence>
<comment type="caution">
    <text evidence="4">The sequence shown here is derived from an EMBL/GenBank/DDBJ whole genome shotgun (WGS) entry which is preliminary data.</text>
</comment>
<dbReference type="InterPro" id="IPR012347">
    <property type="entry name" value="Ferritin-like"/>
</dbReference>
<feature type="region of interest" description="Disordered" evidence="1">
    <location>
        <begin position="220"/>
        <end position="253"/>
    </location>
</feature>